<dbReference type="Pfam" id="PF03992">
    <property type="entry name" value="ABM"/>
    <property type="match status" value="1"/>
</dbReference>
<evidence type="ECO:0000259" key="1">
    <source>
        <dbReference type="PROSITE" id="PS51725"/>
    </source>
</evidence>
<dbReference type="InterPro" id="IPR050744">
    <property type="entry name" value="AI-2_Isomerase_LsrG"/>
</dbReference>
<name>A0A0D3J5E6_EMIH1</name>
<dbReference type="InterPro" id="IPR007138">
    <property type="entry name" value="ABM_dom"/>
</dbReference>
<evidence type="ECO:0000313" key="2">
    <source>
        <dbReference type="EnsemblProtists" id="EOD18731"/>
    </source>
</evidence>
<dbReference type="GO" id="GO:0016491">
    <property type="term" value="F:oxidoreductase activity"/>
    <property type="evidence" value="ECO:0007669"/>
    <property type="project" value="TreeGrafter"/>
</dbReference>
<dbReference type="eggNOG" id="ENOG502SAMH">
    <property type="taxonomic scope" value="Eukaryota"/>
</dbReference>
<sequence>MGTGVFVTVTVPADKVEEFLKVMEADVKGSRAEKGCQRFDLLDLGDNKFSFYEVYEDADAMAHHKTLPHYKGWADFKAANMDTVGASQTVVKFATAGPFP</sequence>
<reference evidence="2" key="2">
    <citation type="submission" date="2024-10" db="UniProtKB">
        <authorList>
            <consortium name="EnsemblProtists"/>
        </authorList>
    </citation>
    <scope>IDENTIFICATION</scope>
</reference>
<dbReference type="EnsemblProtists" id="EOD18731">
    <property type="protein sequence ID" value="EOD18731"/>
    <property type="gene ID" value="EMIHUDRAFT_243518"/>
</dbReference>
<dbReference type="PANTHER" id="PTHR33336">
    <property type="entry name" value="QUINOL MONOOXYGENASE YGIN-RELATED"/>
    <property type="match status" value="1"/>
</dbReference>
<organism evidence="2 3">
    <name type="scientific">Emiliania huxleyi (strain CCMP1516)</name>
    <dbReference type="NCBI Taxonomy" id="280463"/>
    <lineage>
        <taxon>Eukaryota</taxon>
        <taxon>Haptista</taxon>
        <taxon>Haptophyta</taxon>
        <taxon>Prymnesiophyceae</taxon>
        <taxon>Isochrysidales</taxon>
        <taxon>Noelaerhabdaceae</taxon>
        <taxon>Emiliania</taxon>
    </lineage>
</organism>
<proteinExistence type="predicted"/>
<feature type="domain" description="ABM" evidence="1">
    <location>
        <begin position="3"/>
        <end position="93"/>
    </location>
</feature>
<evidence type="ECO:0000313" key="3">
    <source>
        <dbReference type="Proteomes" id="UP000013827"/>
    </source>
</evidence>
<dbReference type="PaxDb" id="2903-EOD18731"/>
<dbReference type="GO" id="GO:0005829">
    <property type="term" value="C:cytosol"/>
    <property type="evidence" value="ECO:0007669"/>
    <property type="project" value="TreeGrafter"/>
</dbReference>
<dbReference type="KEGG" id="ehx:EMIHUDRAFT_243518"/>
<dbReference type="HOGENOM" id="CLU_131496_3_0_1"/>
<dbReference type="GeneID" id="17264274"/>
<dbReference type="SUPFAM" id="SSF54909">
    <property type="entry name" value="Dimeric alpha+beta barrel"/>
    <property type="match status" value="1"/>
</dbReference>
<dbReference type="Proteomes" id="UP000013827">
    <property type="component" value="Unassembled WGS sequence"/>
</dbReference>
<dbReference type="Gene3D" id="3.30.70.100">
    <property type="match status" value="1"/>
</dbReference>
<dbReference type="InterPro" id="IPR011008">
    <property type="entry name" value="Dimeric_a/b-barrel"/>
</dbReference>
<dbReference type="PANTHER" id="PTHR33336:SF1">
    <property type="entry name" value="(4S)-4-HYDROXY-5-PHOSPHONOOXYPENTANE-2,3-DIONE ISOMERASE"/>
    <property type="match status" value="1"/>
</dbReference>
<keyword evidence="3" id="KW-1185">Reference proteome</keyword>
<protein>
    <recommendedName>
        <fullName evidence="1">ABM domain-containing protein</fullName>
    </recommendedName>
</protein>
<accession>A0A0D3J5E6</accession>
<dbReference type="AlphaFoldDB" id="A0A0D3J5E6"/>
<dbReference type="PROSITE" id="PS51725">
    <property type="entry name" value="ABM"/>
    <property type="match status" value="1"/>
</dbReference>
<reference evidence="3" key="1">
    <citation type="journal article" date="2013" name="Nature">
        <title>Pan genome of the phytoplankton Emiliania underpins its global distribution.</title>
        <authorList>
            <person name="Read B.A."/>
            <person name="Kegel J."/>
            <person name="Klute M.J."/>
            <person name="Kuo A."/>
            <person name="Lefebvre S.C."/>
            <person name="Maumus F."/>
            <person name="Mayer C."/>
            <person name="Miller J."/>
            <person name="Monier A."/>
            <person name="Salamov A."/>
            <person name="Young J."/>
            <person name="Aguilar M."/>
            <person name="Claverie J.M."/>
            <person name="Frickenhaus S."/>
            <person name="Gonzalez K."/>
            <person name="Herman E.K."/>
            <person name="Lin Y.C."/>
            <person name="Napier J."/>
            <person name="Ogata H."/>
            <person name="Sarno A.F."/>
            <person name="Shmutz J."/>
            <person name="Schroeder D."/>
            <person name="de Vargas C."/>
            <person name="Verret F."/>
            <person name="von Dassow P."/>
            <person name="Valentin K."/>
            <person name="Van de Peer Y."/>
            <person name="Wheeler G."/>
            <person name="Dacks J.B."/>
            <person name="Delwiche C.F."/>
            <person name="Dyhrman S.T."/>
            <person name="Glockner G."/>
            <person name="John U."/>
            <person name="Richards T."/>
            <person name="Worden A.Z."/>
            <person name="Zhang X."/>
            <person name="Grigoriev I.V."/>
            <person name="Allen A.E."/>
            <person name="Bidle K."/>
            <person name="Borodovsky M."/>
            <person name="Bowler C."/>
            <person name="Brownlee C."/>
            <person name="Cock J.M."/>
            <person name="Elias M."/>
            <person name="Gladyshev V.N."/>
            <person name="Groth M."/>
            <person name="Guda C."/>
            <person name="Hadaegh A."/>
            <person name="Iglesias-Rodriguez M.D."/>
            <person name="Jenkins J."/>
            <person name="Jones B.M."/>
            <person name="Lawson T."/>
            <person name="Leese F."/>
            <person name="Lindquist E."/>
            <person name="Lobanov A."/>
            <person name="Lomsadze A."/>
            <person name="Malik S.B."/>
            <person name="Marsh M.E."/>
            <person name="Mackinder L."/>
            <person name="Mock T."/>
            <person name="Mueller-Roeber B."/>
            <person name="Pagarete A."/>
            <person name="Parker M."/>
            <person name="Probert I."/>
            <person name="Quesneville H."/>
            <person name="Raines C."/>
            <person name="Rensing S.A."/>
            <person name="Riano-Pachon D.M."/>
            <person name="Richier S."/>
            <person name="Rokitta S."/>
            <person name="Shiraiwa Y."/>
            <person name="Soanes D.M."/>
            <person name="van der Giezen M."/>
            <person name="Wahlund T.M."/>
            <person name="Williams B."/>
            <person name="Wilson W."/>
            <person name="Wolfe G."/>
            <person name="Wurch L.L."/>
        </authorList>
    </citation>
    <scope>NUCLEOTIDE SEQUENCE</scope>
</reference>
<dbReference type="OMA" id="ACKVHAT"/>
<dbReference type="RefSeq" id="XP_005771160.1">
    <property type="nucleotide sequence ID" value="XM_005771103.1"/>
</dbReference>